<keyword evidence="5" id="KW-1185">Reference proteome</keyword>
<accession>A0A2K1J7E1</accession>
<reference evidence="3 5" key="1">
    <citation type="journal article" date="2008" name="Science">
        <title>The Physcomitrella genome reveals evolutionary insights into the conquest of land by plants.</title>
        <authorList>
            <person name="Rensing S."/>
            <person name="Lang D."/>
            <person name="Zimmer A."/>
            <person name="Terry A."/>
            <person name="Salamov A."/>
            <person name="Shapiro H."/>
            <person name="Nishiyama T."/>
            <person name="Perroud P.-F."/>
            <person name="Lindquist E."/>
            <person name="Kamisugi Y."/>
            <person name="Tanahashi T."/>
            <person name="Sakakibara K."/>
            <person name="Fujita T."/>
            <person name="Oishi K."/>
            <person name="Shin-I T."/>
            <person name="Kuroki Y."/>
            <person name="Toyoda A."/>
            <person name="Suzuki Y."/>
            <person name="Hashimoto A."/>
            <person name="Yamaguchi K."/>
            <person name="Sugano A."/>
            <person name="Kohara Y."/>
            <person name="Fujiyama A."/>
            <person name="Anterola A."/>
            <person name="Aoki S."/>
            <person name="Ashton N."/>
            <person name="Barbazuk W.B."/>
            <person name="Barker E."/>
            <person name="Bennetzen J."/>
            <person name="Bezanilla M."/>
            <person name="Blankenship R."/>
            <person name="Cho S.H."/>
            <person name="Dutcher S."/>
            <person name="Estelle M."/>
            <person name="Fawcett J.A."/>
            <person name="Gundlach H."/>
            <person name="Hanada K."/>
            <person name="Heyl A."/>
            <person name="Hicks K.A."/>
            <person name="Hugh J."/>
            <person name="Lohr M."/>
            <person name="Mayer K."/>
            <person name="Melkozernov A."/>
            <person name="Murata T."/>
            <person name="Nelson D."/>
            <person name="Pils B."/>
            <person name="Prigge M."/>
            <person name="Reiss B."/>
            <person name="Renner T."/>
            <person name="Rombauts S."/>
            <person name="Rushton P."/>
            <person name="Sanderfoot A."/>
            <person name="Schween G."/>
            <person name="Shiu S.-H."/>
            <person name="Stueber K."/>
            <person name="Theodoulou F.L."/>
            <person name="Tu H."/>
            <person name="Van de Peer Y."/>
            <person name="Verrier P.J."/>
            <person name="Waters E."/>
            <person name="Wood A."/>
            <person name="Yang L."/>
            <person name="Cove D."/>
            <person name="Cuming A."/>
            <person name="Hasebe M."/>
            <person name="Lucas S."/>
            <person name="Mishler D.B."/>
            <person name="Reski R."/>
            <person name="Grigoriev I."/>
            <person name="Quatrano R.S."/>
            <person name="Boore J.L."/>
        </authorList>
    </citation>
    <scope>NUCLEOTIDE SEQUENCE [LARGE SCALE GENOMIC DNA]</scope>
    <source>
        <strain evidence="4 5">cv. Gransden 2004</strain>
    </source>
</reference>
<dbReference type="PANTHER" id="PTHR15921">
    <property type="entry name" value="PRE-MRNA CLEAVAGE COMPLEX II"/>
    <property type="match status" value="1"/>
</dbReference>
<dbReference type="PROSITE" id="PS00028">
    <property type="entry name" value="ZINC_FINGER_C2H2_1"/>
    <property type="match status" value="1"/>
</dbReference>
<reference evidence="3 5" key="2">
    <citation type="journal article" date="2018" name="Plant J.">
        <title>The Physcomitrella patens chromosome-scale assembly reveals moss genome structure and evolution.</title>
        <authorList>
            <person name="Lang D."/>
            <person name="Ullrich K.K."/>
            <person name="Murat F."/>
            <person name="Fuchs J."/>
            <person name="Jenkins J."/>
            <person name="Haas F.B."/>
            <person name="Piednoel M."/>
            <person name="Gundlach H."/>
            <person name="Van Bel M."/>
            <person name="Meyberg R."/>
            <person name="Vives C."/>
            <person name="Morata J."/>
            <person name="Symeonidi A."/>
            <person name="Hiss M."/>
            <person name="Muchero W."/>
            <person name="Kamisugi Y."/>
            <person name="Saleh O."/>
            <person name="Blanc G."/>
            <person name="Decker E.L."/>
            <person name="van Gessel N."/>
            <person name="Grimwood J."/>
            <person name="Hayes R.D."/>
            <person name="Graham S.W."/>
            <person name="Gunter L.E."/>
            <person name="McDaniel S.F."/>
            <person name="Hoernstein S.N.W."/>
            <person name="Larsson A."/>
            <person name="Li F.W."/>
            <person name="Perroud P.F."/>
            <person name="Phillips J."/>
            <person name="Ranjan P."/>
            <person name="Rokshar D.S."/>
            <person name="Rothfels C.J."/>
            <person name="Schneider L."/>
            <person name="Shu S."/>
            <person name="Stevenson D.W."/>
            <person name="Thummler F."/>
            <person name="Tillich M."/>
            <person name="Villarreal Aguilar J.C."/>
            <person name="Widiez T."/>
            <person name="Wong G.K."/>
            <person name="Wymore A."/>
            <person name="Zhang Y."/>
            <person name="Zimmer A.D."/>
            <person name="Quatrano R.S."/>
            <person name="Mayer K.F.X."/>
            <person name="Goodstein D."/>
            <person name="Casacuberta J.M."/>
            <person name="Vandepoele K."/>
            <person name="Reski R."/>
            <person name="Cuming A.C."/>
            <person name="Tuskan G.A."/>
            <person name="Maumus F."/>
            <person name="Salse J."/>
            <person name="Schmutz J."/>
            <person name="Rensing S.A."/>
        </authorList>
    </citation>
    <scope>NUCLEOTIDE SEQUENCE [LARGE SCALE GENOMIC DNA]</scope>
    <source>
        <strain evidence="4 5">cv. Gransden 2004</strain>
    </source>
</reference>
<dbReference type="EnsemblPlants" id="Pp3c16_6360V3.2">
    <property type="protein sequence ID" value="Pp3c16_6360V3.2"/>
    <property type="gene ID" value="Pp3c16_6360"/>
</dbReference>
<dbReference type="Pfam" id="PF23228">
    <property type="entry name" value="zf_PCFS4"/>
    <property type="match status" value="1"/>
</dbReference>
<dbReference type="Proteomes" id="UP000006727">
    <property type="component" value="Chromosome 16"/>
</dbReference>
<dbReference type="Gramene" id="Pp3c16_6360V3.2">
    <property type="protein sequence ID" value="Pp3c16_6360V3.2"/>
    <property type="gene ID" value="Pp3c16_6360"/>
</dbReference>
<dbReference type="InterPro" id="IPR008942">
    <property type="entry name" value="ENTH_VHS"/>
</dbReference>
<feature type="region of interest" description="Disordered" evidence="1">
    <location>
        <begin position="260"/>
        <end position="295"/>
    </location>
</feature>
<dbReference type="GO" id="GO:0031124">
    <property type="term" value="P:mRNA 3'-end processing"/>
    <property type="evidence" value="ECO:0007669"/>
    <property type="project" value="InterPro"/>
</dbReference>
<dbReference type="PANTHER" id="PTHR15921:SF3">
    <property type="entry name" value="PRE-MRNA CLEAVAGE COMPLEX 2 PROTEIN PCF11"/>
    <property type="match status" value="1"/>
</dbReference>
<dbReference type="InterPro" id="IPR045154">
    <property type="entry name" value="PCF11-like"/>
</dbReference>
<feature type="region of interest" description="Disordered" evidence="1">
    <location>
        <begin position="349"/>
        <end position="431"/>
    </location>
</feature>
<dbReference type="KEGG" id="ppp:112293458"/>
<dbReference type="InterPro" id="IPR013087">
    <property type="entry name" value="Znf_C2H2_type"/>
</dbReference>
<evidence type="ECO:0000256" key="1">
    <source>
        <dbReference type="SAM" id="MobiDB-lite"/>
    </source>
</evidence>
<gene>
    <name evidence="4" type="primary">LOC112293458</name>
    <name evidence="3" type="ORF">PHYPA_020551</name>
</gene>
<protein>
    <recommendedName>
        <fullName evidence="2">CID domain-containing protein</fullName>
    </recommendedName>
</protein>
<dbReference type="GO" id="GO:0000993">
    <property type="term" value="F:RNA polymerase II complex binding"/>
    <property type="evidence" value="ECO:0000318"/>
    <property type="project" value="GO_Central"/>
</dbReference>
<feature type="region of interest" description="Disordered" evidence="1">
    <location>
        <begin position="1"/>
        <end position="22"/>
    </location>
</feature>
<dbReference type="Gramene" id="Pp3c16_6360V3.1">
    <property type="protein sequence ID" value="Pp3c16_6360V3.1"/>
    <property type="gene ID" value="Pp3c16_6360"/>
</dbReference>
<dbReference type="FunCoup" id="A0A2K1J7E1">
    <property type="interactions" value="2990"/>
</dbReference>
<dbReference type="PaxDb" id="3218-PP1S341_36V6.1"/>
<feature type="compositionally biased region" description="Pro residues" evidence="1">
    <location>
        <begin position="933"/>
        <end position="944"/>
    </location>
</feature>
<dbReference type="SUPFAM" id="SSF48464">
    <property type="entry name" value="ENTH/VHS domain"/>
    <property type="match status" value="1"/>
</dbReference>
<sequence>MPRDRHNGDVIGSGPPGNIRMARGSVPERERELMKFGNYPARQLIVERDMLDGDPRRVGHLTMTGREMETDDGPVDRGPGGNREEIASAAEELLELVTQYKSALVELTFNSKPIITNLTIIAGENAHAAHGITKTICDHIITVPKDQKLPSLYLLDSIVKNIGGEYVKYFAARLPEVFCKAYRQVDPSLYTAMQHLFWTWRGVFPQAPLRTIETELQLGPKPGAPASITQPPRAVDPAVRPGHGIHVNPKYLEQRQLIQQTRPSRVDSMSPAETNGDAKLRQDKSTLRENPKTWPETQRAIIGHFNRERLAEPGYNKELTLDYSDYELGRRGVPRPEIGKLRKLERLDQGESGSWLREGDAEKGNGVPDERSQRHPRRNGCRDDPRQSLGARPVGVDGQDYSRTSGPGRGGAFLASQSVDLGSRGRGEVRSRRMDPRIPVGADGRGRRIGLGSEVEEGRGYRIDSRTRSLEAGGRGNRLDTRGMGLESRGLVPDGSGLRPNVRGSVLDNRALRSETVGLGADSRGLRLDRGLGSEVVGRGNWQNEEEEEFQWEDMHPQVQEPDRKAGDSKADEWLSVDRDMIRAGNSNRPGIEPVGGLDDWRRVGSGSQSEQFSGPAAIRGTLRRESEERSRLAMSQSSHGSRLKVEPDMDVMNSGQTRLPPVQVTLPNFSMALSTSNVQPRPGTPPILSPGGRDSVQGGRGAYGLRQNYGSNLGQGPGYNSSSGVPFGQGQNDGQANGVHSSQAVPCSVGLPQVSAGGMLQLPLFGPSQQAGNSSVQVAVISQQSGLVSSEGTQNQYPQQSGSGVVTMQAQLNQFQQATQGGSSLGGNQGGVLPLNTAAISELLKLVQQLPASQNPMQQQQQALPSSQTQSQIVTTGQVLQSVSGAPPLPNGSPPSFLYNSVAQQGGQYTTAQGQVLAPPMLYPSQAGGVPNQPPLPPGPPPASALTGNSGGQGSGGAGVNQFDNLFKSLLAQGLISAPGATAATSVQAAVVDVRGGMNAASTSSSFFNPNVGSVQASSVQAFALSSGLGGSVGPGADSSSRYAGDAAAGSQGVAVKDDPIGTEFKPEVLRERHEVVIDALYNDFPRQCKTCGLRFLEQEAHSKHMDWHVSRNRRQKSQKKVSRKWFVSEKEWLSGTVASSAEAAPSFFAAEVGAGAAKADEGESLAVPADYNQSVCALCGEPFDDFYSDERDEWMYKGAVYMNVPAGGSIEGIDSVNLGPIVHAKCQTESAATADLTEDSEEVQPELMAADSVRMEVDVGGGDDTAMPLLDNFEALESKDENIEMENRKKRVRY</sequence>
<feature type="region of interest" description="Disordered" evidence="1">
    <location>
        <begin position="675"/>
        <end position="743"/>
    </location>
</feature>
<dbReference type="Gene3D" id="1.25.40.90">
    <property type="match status" value="1"/>
</dbReference>
<dbReference type="GO" id="GO:0005849">
    <property type="term" value="C:mRNA cleavage factor complex"/>
    <property type="evidence" value="ECO:0000318"/>
    <property type="project" value="GO_Central"/>
</dbReference>
<evidence type="ECO:0000313" key="3">
    <source>
        <dbReference type="EMBL" id="PNR37442.1"/>
    </source>
</evidence>
<dbReference type="RefSeq" id="XP_024398665.1">
    <property type="nucleotide sequence ID" value="XM_024542897.2"/>
</dbReference>
<feature type="compositionally biased region" description="Basic and acidic residues" evidence="1">
    <location>
        <begin position="276"/>
        <end position="291"/>
    </location>
</feature>
<feature type="region of interest" description="Disordered" evidence="1">
    <location>
        <begin position="604"/>
        <end position="647"/>
    </location>
</feature>
<reference evidence="4" key="3">
    <citation type="submission" date="2020-12" db="UniProtKB">
        <authorList>
            <consortium name="EnsemblPlants"/>
        </authorList>
    </citation>
    <scope>IDENTIFICATION</scope>
</reference>
<name>A0A2K1J7E1_PHYPA</name>
<dbReference type="STRING" id="3218.A0A2K1J7E1"/>
<dbReference type="OrthoDB" id="2129491at2759"/>
<evidence type="ECO:0000313" key="5">
    <source>
        <dbReference type="Proteomes" id="UP000006727"/>
    </source>
</evidence>
<feature type="region of interest" description="Disordered" evidence="1">
    <location>
        <begin position="921"/>
        <end position="958"/>
    </location>
</feature>
<proteinExistence type="predicted"/>
<dbReference type="GeneID" id="112293458"/>
<feature type="compositionally biased region" description="Polar residues" evidence="1">
    <location>
        <begin position="709"/>
        <end position="743"/>
    </location>
</feature>
<dbReference type="PROSITE" id="PS51391">
    <property type="entry name" value="CID"/>
    <property type="match status" value="1"/>
</dbReference>
<organism evidence="3">
    <name type="scientific">Physcomitrium patens</name>
    <name type="common">Spreading-leaved earth moss</name>
    <name type="synonym">Physcomitrella patens</name>
    <dbReference type="NCBI Taxonomy" id="3218"/>
    <lineage>
        <taxon>Eukaryota</taxon>
        <taxon>Viridiplantae</taxon>
        <taxon>Streptophyta</taxon>
        <taxon>Embryophyta</taxon>
        <taxon>Bryophyta</taxon>
        <taxon>Bryophytina</taxon>
        <taxon>Bryopsida</taxon>
        <taxon>Funariidae</taxon>
        <taxon>Funariales</taxon>
        <taxon>Funariaceae</taxon>
        <taxon>Physcomitrium</taxon>
    </lineage>
</organism>
<evidence type="ECO:0000259" key="2">
    <source>
        <dbReference type="PROSITE" id="PS51391"/>
    </source>
</evidence>
<dbReference type="GO" id="GO:0006369">
    <property type="term" value="P:termination of RNA polymerase II transcription"/>
    <property type="evidence" value="ECO:0000318"/>
    <property type="project" value="GO_Central"/>
</dbReference>
<feature type="compositionally biased region" description="Basic and acidic residues" evidence="1">
    <location>
        <begin position="623"/>
        <end position="632"/>
    </location>
</feature>
<evidence type="ECO:0000313" key="4">
    <source>
        <dbReference type="EnsemblPlants" id="Pp3c16_6360V3.1"/>
    </source>
</evidence>
<feature type="region of interest" description="Disordered" evidence="1">
    <location>
        <begin position="472"/>
        <end position="499"/>
    </location>
</feature>
<feature type="region of interest" description="Disordered" evidence="1">
    <location>
        <begin position="550"/>
        <end position="571"/>
    </location>
</feature>
<dbReference type="EnsemblPlants" id="Pp3c16_6360V3.1">
    <property type="protein sequence ID" value="Pp3c16_6360V3.1"/>
    <property type="gene ID" value="Pp3c16_6360"/>
</dbReference>
<dbReference type="GO" id="GO:0003729">
    <property type="term" value="F:mRNA binding"/>
    <property type="evidence" value="ECO:0000318"/>
    <property type="project" value="GO_Central"/>
</dbReference>
<dbReference type="FunFam" id="1.25.40.90:FF:000023">
    <property type="entry name" value="polyadenylation and cleavage factor homolog 4"/>
    <property type="match status" value="1"/>
</dbReference>
<feature type="compositionally biased region" description="Basic and acidic residues" evidence="1">
    <location>
        <begin position="553"/>
        <end position="571"/>
    </location>
</feature>
<dbReference type="EMBL" id="ABEU02000016">
    <property type="protein sequence ID" value="PNR37442.1"/>
    <property type="molecule type" value="Genomic_DNA"/>
</dbReference>
<dbReference type="InterPro" id="IPR047415">
    <property type="entry name" value="Pcf11_CID"/>
</dbReference>
<dbReference type="CDD" id="cd16982">
    <property type="entry name" value="CID_Pcf11"/>
    <property type="match status" value="1"/>
</dbReference>
<dbReference type="Gramene" id="Pp3c16_6360V3.3">
    <property type="protein sequence ID" value="Pp3c16_6360V3.3"/>
    <property type="gene ID" value="Pp3c16_6360"/>
</dbReference>
<dbReference type="InterPro" id="IPR057242">
    <property type="entry name" value="PCFS4-like"/>
</dbReference>
<feature type="domain" description="CID" evidence="2">
    <location>
        <begin position="92"/>
        <end position="220"/>
    </location>
</feature>
<feature type="compositionally biased region" description="Basic and acidic residues" evidence="1">
    <location>
        <begin position="357"/>
        <end position="373"/>
    </location>
</feature>
<dbReference type="GO" id="GO:0005737">
    <property type="term" value="C:cytoplasm"/>
    <property type="evidence" value="ECO:0000318"/>
    <property type="project" value="GO_Central"/>
</dbReference>
<dbReference type="Pfam" id="PF04818">
    <property type="entry name" value="CID"/>
    <property type="match status" value="1"/>
</dbReference>
<dbReference type="EnsemblPlants" id="Pp3c16_6360V3.3">
    <property type="protein sequence ID" value="Pp3c16_6360V3.3"/>
    <property type="gene ID" value="Pp3c16_6360"/>
</dbReference>
<dbReference type="InterPro" id="IPR006569">
    <property type="entry name" value="CID_dom"/>
</dbReference>
<dbReference type="SMART" id="SM00582">
    <property type="entry name" value="RPR"/>
    <property type="match status" value="1"/>
</dbReference>